<dbReference type="Pfam" id="PF21906">
    <property type="entry name" value="WHD_NrtR"/>
    <property type="match status" value="1"/>
</dbReference>
<dbReference type="PANTHER" id="PTHR43736:SF4">
    <property type="entry name" value="SLR1690 PROTEIN"/>
    <property type="match status" value="1"/>
</dbReference>
<proteinExistence type="predicted"/>
<dbReference type="PANTHER" id="PTHR43736">
    <property type="entry name" value="ADP-RIBOSE PYROPHOSPHATASE"/>
    <property type="match status" value="1"/>
</dbReference>
<reference evidence="2 3" key="1">
    <citation type="submission" date="2018-07" db="EMBL/GenBank/DDBJ databases">
        <title>Microbacterium endoborsara sp. nov., a novel actinobacterium isolated from Borszczowia aralocaspica.</title>
        <authorList>
            <person name="An D."/>
        </authorList>
    </citation>
    <scope>NUCLEOTIDE SEQUENCE [LARGE SCALE GENOMIC DNA]</scope>
    <source>
        <strain evidence="2 3">C1.15228</strain>
    </source>
</reference>
<dbReference type="Pfam" id="PF00293">
    <property type="entry name" value="NUDIX"/>
    <property type="match status" value="1"/>
</dbReference>
<dbReference type="Gene3D" id="1.10.10.10">
    <property type="entry name" value="Winged helix-like DNA-binding domain superfamily/Winged helix DNA-binding domain"/>
    <property type="match status" value="1"/>
</dbReference>
<dbReference type="PROSITE" id="PS51462">
    <property type="entry name" value="NUDIX"/>
    <property type="match status" value="1"/>
</dbReference>
<evidence type="ECO:0000313" key="3">
    <source>
        <dbReference type="Proteomes" id="UP000253508"/>
    </source>
</evidence>
<dbReference type="OrthoDB" id="9786141at2"/>
<dbReference type="InterPro" id="IPR054105">
    <property type="entry name" value="WHD_NrtR"/>
</dbReference>
<dbReference type="CDD" id="cd18873">
    <property type="entry name" value="NUDIX_NadM_like"/>
    <property type="match status" value="1"/>
</dbReference>
<feature type="domain" description="Nudix hydrolase" evidence="1">
    <location>
        <begin position="9"/>
        <end position="149"/>
    </location>
</feature>
<comment type="caution">
    <text evidence="2">The sequence shown here is derived from an EMBL/GenBank/DDBJ whole genome shotgun (WGS) entry which is preliminary data.</text>
</comment>
<evidence type="ECO:0000313" key="2">
    <source>
        <dbReference type="EMBL" id="RCK62193.1"/>
    </source>
</evidence>
<dbReference type="AlphaFoldDB" id="A0A367Y8J0"/>
<dbReference type="Proteomes" id="UP000253508">
    <property type="component" value="Unassembled WGS sequence"/>
</dbReference>
<sequence>MSVTSASPDVRIAVSTAIFSVRTTDDGDQLMIPLVRRTREPFLGQWALPGGWLGGSEGLEDAAGRTLAETTALAPSWLEQLYTFGDIDRSPDARVVSVVYWALLRSDLVEAQRATAGAPENVEWFPVEALPELAFDHQHIIDYAVWRLRNKAGYSRIAAALLPDEFTLAELRGVYETVLGKRLDPSNFRRLLEGSEALVPTEAFRTGPHRPARLFQYNADIDLAELGPI</sequence>
<keyword evidence="2" id="KW-0378">Hydrolase</keyword>
<dbReference type="InterPro" id="IPR000086">
    <property type="entry name" value="NUDIX_hydrolase_dom"/>
</dbReference>
<organism evidence="2 3">
    <name type="scientific">Microbacterium sorbitolivorans</name>
    <dbReference type="NCBI Taxonomy" id="1867410"/>
    <lineage>
        <taxon>Bacteria</taxon>
        <taxon>Bacillati</taxon>
        <taxon>Actinomycetota</taxon>
        <taxon>Actinomycetes</taxon>
        <taxon>Micrococcales</taxon>
        <taxon>Microbacteriaceae</taxon>
        <taxon>Microbacterium</taxon>
    </lineage>
</organism>
<keyword evidence="3" id="KW-1185">Reference proteome</keyword>
<dbReference type="GO" id="GO:0016787">
    <property type="term" value="F:hydrolase activity"/>
    <property type="evidence" value="ECO:0007669"/>
    <property type="project" value="UniProtKB-KW"/>
</dbReference>
<dbReference type="SUPFAM" id="SSF46785">
    <property type="entry name" value="Winged helix' DNA-binding domain"/>
    <property type="match status" value="1"/>
</dbReference>
<gene>
    <name evidence="2" type="ORF">DTO57_05200</name>
</gene>
<dbReference type="RefSeq" id="WP_114117298.1">
    <property type="nucleotide sequence ID" value="NZ_BMHU01000004.1"/>
</dbReference>
<dbReference type="InterPro" id="IPR036390">
    <property type="entry name" value="WH_DNA-bd_sf"/>
</dbReference>
<evidence type="ECO:0000259" key="1">
    <source>
        <dbReference type="PROSITE" id="PS51462"/>
    </source>
</evidence>
<name>A0A367Y8J0_9MICO</name>
<dbReference type="InterPro" id="IPR015797">
    <property type="entry name" value="NUDIX_hydrolase-like_dom_sf"/>
</dbReference>
<dbReference type="EMBL" id="QORO01000001">
    <property type="protein sequence ID" value="RCK62193.1"/>
    <property type="molecule type" value="Genomic_DNA"/>
</dbReference>
<protein>
    <submittedName>
        <fullName evidence="2">NUDIX hydrolase</fullName>
    </submittedName>
</protein>
<dbReference type="Gene3D" id="3.90.79.10">
    <property type="entry name" value="Nucleoside Triphosphate Pyrophosphohydrolase"/>
    <property type="match status" value="1"/>
</dbReference>
<accession>A0A367Y8J0</accession>
<dbReference type="SUPFAM" id="SSF55811">
    <property type="entry name" value="Nudix"/>
    <property type="match status" value="1"/>
</dbReference>
<dbReference type="InterPro" id="IPR036388">
    <property type="entry name" value="WH-like_DNA-bd_sf"/>
</dbReference>